<organism evidence="1 2">
    <name type="scientific">Muricoccus nepalensis</name>
    <dbReference type="NCBI Taxonomy" id="1854500"/>
    <lineage>
        <taxon>Bacteria</taxon>
        <taxon>Pseudomonadati</taxon>
        <taxon>Pseudomonadota</taxon>
        <taxon>Alphaproteobacteria</taxon>
        <taxon>Acetobacterales</taxon>
        <taxon>Roseomonadaceae</taxon>
        <taxon>Muricoccus</taxon>
    </lineage>
</organism>
<dbReference type="InterPro" id="IPR052517">
    <property type="entry name" value="GlcG_carb_metab_protein"/>
</dbReference>
<proteinExistence type="predicted"/>
<evidence type="ECO:0000313" key="1">
    <source>
        <dbReference type="EMBL" id="TPG55762.1"/>
    </source>
</evidence>
<dbReference type="Proteomes" id="UP000317078">
    <property type="component" value="Unassembled WGS sequence"/>
</dbReference>
<comment type="caution">
    <text evidence="1">The sequence shown here is derived from an EMBL/GenBank/DDBJ whole genome shotgun (WGS) entry which is preliminary data.</text>
</comment>
<reference evidence="1 2" key="1">
    <citation type="journal article" date="2019" name="Environ. Microbiol.">
        <title>Species interactions and distinct microbial communities in high Arctic permafrost affected cryosols are associated with the CH4 and CO2 gas fluxes.</title>
        <authorList>
            <person name="Altshuler I."/>
            <person name="Hamel J."/>
            <person name="Turney S."/>
            <person name="Magnuson E."/>
            <person name="Levesque R."/>
            <person name="Greer C."/>
            <person name="Whyte L.G."/>
        </authorList>
    </citation>
    <scope>NUCLEOTIDE SEQUENCE [LARGE SCALE GENOMIC DNA]</scope>
    <source>
        <strain evidence="1 2">S9.3B</strain>
    </source>
</reference>
<dbReference type="AlphaFoldDB" id="A0A502G2G7"/>
<dbReference type="SUPFAM" id="SSF143744">
    <property type="entry name" value="GlcG-like"/>
    <property type="match status" value="1"/>
</dbReference>
<dbReference type="PANTHER" id="PTHR34309">
    <property type="entry name" value="SLR1406 PROTEIN"/>
    <property type="match status" value="1"/>
</dbReference>
<dbReference type="Pfam" id="PF03928">
    <property type="entry name" value="HbpS-like"/>
    <property type="match status" value="1"/>
</dbReference>
<dbReference type="InterPro" id="IPR005624">
    <property type="entry name" value="PduO/GlcC-like"/>
</dbReference>
<dbReference type="InterPro" id="IPR038084">
    <property type="entry name" value="PduO/GlcC-like_sf"/>
</dbReference>
<gene>
    <name evidence="1" type="ORF">EAH89_14230</name>
</gene>
<name>A0A502G2G7_9PROT</name>
<dbReference type="OrthoDB" id="9815321at2"/>
<accession>A0A502G2G7</accession>
<evidence type="ECO:0000313" key="2">
    <source>
        <dbReference type="Proteomes" id="UP000317078"/>
    </source>
</evidence>
<dbReference type="Gene3D" id="3.30.450.150">
    <property type="entry name" value="Haem-degrading domain"/>
    <property type="match status" value="1"/>
</dbReference>
<dbReference type="PANTHER" id="PTHR34309:SF1">
    <property type="entry name" value="PROTEIN GLCG"/>
    <property type="match status" value="1"/>
</dbReference>
<sequence>MTHGTVMALLAAAEAEASQMGVPQCIAVADEGANLVGFLRMDGSRVLSIASAQAKAATAAATGTPTGGMAPAMETRLALATGLRMTNLKGGLPVVVEGEVVGGIGVGSGTGDQDRQVAAAALRSLGLPDGN</sequence>
<protein>
    <submittedName>
        <fullName evidence="1">Heme-binding protein</fullName>
    </submittedName>
</protein>
<dbReference type="EMBL" id="RCZP01000012">
    <property type="protein sequence ID" value="TPG55762.1"/>
    <property type="molecule type" value="Genomic_DNA"/>
</dbReference>
<keyword evidence="2" id="KW-1185">Reference proteome</keyword>